<evidence type="ECO:0000313" key="7">
    <source>
        <dbReference type="Proteomes" id="UP000293506"/>
    </source>
</evidence>
<feature type="compositionally biased region" description="Basic and acidic residues" evidence="4">
    <location>
        <begin position="486"/>
        <end position="506"/>
    </location>
</feature>
<keyword evidence="3" id="KW-0175">Coiled coil</keyword>
<feature type="coiled-coil region" evidence="3">
    <location>
        <begin position="363"/>
        <end position="393"/>
    </location>
</feature>
<feature type="region of interest" description="Disordered" evidence="4">
    <location>
        <begin position="525"/>
        <end position="575"/>
    </location>
</feature>
<dbReference type="RefSeq" id="WP_129795759.1">
    <property type="nucleotide sequence ID" value="NZ_RCXQ01000005.1"/>
</dbReference>
<gene>
    <name evidence="6" type="ORF">EAI82_07415</name>
</gene>
<dbReference type="Proteomes" id="UP000293506">
    <property type="component" value="Unassembled WGS sequence"/>
</dbReference>
<dbReference type="AlphaFoldDB" id="A0A4Q5GIX5"/>
<comment type="similarity">
    <text evidence="1">Belongs to the MobA/MobL family.</text>
</comment>
<evidence type="ECO:0000256" key="2">
    <source>
        <dbReference type="ARBA" id="ARBA00022971"/>
    </source>
</evidence>
<feature type="coiled-coil region" evidence="3">
    <location>
        <begin position="442"/>
        <end position="469"/>
    </location>
</feature>
<comment type="caution">
    <text evidence="6">The sequence shown here is derived from an EMBL/GenBank/DDBJ whole genome shotgun (WGS) entry which is preliminary data.</text>
</comment>
<accession>A0A4Q5GIX5</accession>
<dbReference type="Pfam" id="PF03389">
    <property type="entry name" value="MobA_MobL"/>
    <property type="match status" value="1"/>
</dbReference>
<evidence type="ECO:0000256" key="4">
    <source>
        <dbReference type="SAM" id="MobiDB-lite"/>
    </source>
</evidence>
<dbReference type="EMBL" id="RCXQ01000005">
    <property type="protein sequence ID" value="RYT67232.1"/>
    <property type="molecule type" value="Genomic_DNA"/>
</dbReference>
<keyword evidence="2" id="KW-0184">Conjugation</keyword>
<name>A0A4Q5GIX5_9FIRM</name>
<dbReference type="InterPro" id="IPR005053">
    <property type="entry name" value="MobA_MobL"/>
</dbReference>
<reference evidence="6 7" key="1">
    <citation type="journal article" date="2019" name="Science, e1252229">
        <title>Invertible promoters mediate bacterial phase variation, antibiotic resistance, and host adaptation in the gut.</title>
        <authorList>
            <person name="Jiang X."/>
            <person name="Hall A.B."/>
            <person name="Arthur T.D."/>
            <person name="Plichta D.R."/>
            <person name="Covington C.T."/>
            <person name="Poyet M."/>
            <person name="Crothers J."/>
            <person name="Moses P.L."/>
            <person name="Tolonen A.C."/>
            <person name="Vlamakis H."/>
            <person name="Alm E.J."/>
            <person name="Xavier R.J."/>
        </authorList>
    </citation>
    <scope>NUCLEOTIDE SEQUENCE [LARGE SCALE GENOMIC DNA]</scope>
    <source>
        <strain evidence="7">af_0058</strain>
    </source>
</reference>
<proteinExistence type="inferred from homology"/>
<sequence length="575" mass="67984">MALYHFSVRHVSRGKGQMVVASAAYISGQRIFDSYYNKIHDYTSKSGVVFTEILTPEYVPERLTDRETLWNEVEHVERNNKAQLAYSFDIALQNELTLEENIRLAKEFCQEQFVARGMIVDLAVHEGKSDNEEEADNPHFHVLVPIRPFTEEGIWGNKQRREYILDEDGNRVKDAKGKEIFNAVSTTGWNDPELLKEWRRAWTEKVNGKFRECHMAARIDHRSYKEQGIDLIPTIHEGYEVRAMEKKGIKTVIGELNRAIRQFNQMFISLKESIQWMKTAYEEMKAELDRRQNPTLLESLQDYYDKKTQGRPPLPNFYAEMKRKGKNLSDLQEFAKAISYLQTHQIETMDDLHERIEELNGVVSVSKKEISEKRKQLKELENLEKMAEVIKTNQPLIDEYNRFFFQKKREKYYQQHKKEINYYRKCERELKQHLDQNGKVPTARWKREKEELQSVIEELKADNQPYQEELAFVKKVQSCADIARRDREMAETDTSGRSEEKREKQTKLPAFSAVQVEEIFEENVKAEQQPVNQSEQKPEKKTSLLRKLDEKKKECAERDAKQQEVKKKRNHEMSL</sequence>
<feature type="compositionally biased region" description="Basic and acidic residues" evidence="4">
    <location>
        <begin position="536"/>
        <end position="575"/>
    </location>
</feature>
<feature type="region of interest" description="Disordered" evidence="4">
    <location>
        <begin position="486"/>
        <end position="510"/>
    </location>
</feature>
<evidence type="ECO:0000259" key="5">
    <source>
        <dbReference type="Pfam" id="PF03389"/>
    </source>
</evidence>
<dbReference type="NCBIfam" id="NF041496">
    <property type="entry name" value="MobQ"/>
    <property type="match status" value="1"/>
</dbReference>
<evidence type="ECO:0000256" key="3">
    <source>
        <dbReference type="SAM" id="Coils"/>
    </source>
</evidence>
<organism evidence="6 7">
    <name type="scientific">Blautia obeum</name>
    <dbReference type="NCBI Taxonomy" id="40520"/>
    <lineage>
        <taxon>Bacteria</taxon>
        <taxon>Bacillati</taxon>
        <taxon>Bacillota</taxon>
        <taxon>Clostridia</taxon>
        <taxon>Lachnospirales</taxon>
        <taxon>Lachnospiraceae</taxon>
        <taxon>Blautia</taxon>
    </lineage>
</organism>
<protein>
    <submittedName>
        <fullName evidence="6">MobA/MobL family protein</fullName>
    </submittedName>
</protein>
<evidence type="ECO:0000256" key="1">
    <source>
        <dbReference type="ARBA" id="ARBA00010873"/>
    </source>
</evidence>
<feature type="domain" description="MobA/MobL protein" evidence="5">
    <location>
        <begin position="19"/>
        <end position="247"/>
    </location>
</feature>
<evidence type="ECO:0000313" key="6">
    <source>
        <dbReference type="EMBL" id="RYT67232.1"/>
    </source>
</evidence>
<dbReference type="Gene3D" id="3.30.930.30">
    <property type="match status" value="1"/>
</dbReference>